<dbReference type="PROSITE" id="PS51007">
    <property type="entry name" value="CYTC"/>
    <property type="match status" value="1"/>
</dbReference>
<dbReference type="EMBL" id="CP037920">
    <property type="protein sequence ID" value="QDT99947.1"/>
    <property type="molecule type" value="Genomic_DNA"/>
</dbReference>
<evidence type="ECO:0000256" key="2">
    <source>
        <dbReference type="ARBA" id="ARBA00022723"/>
    </source>
</evidence>
<evidence type="ECO:0000259" key="6">
    <source>
        <dbReference type="PROSITE" id="PS51007"/>
    </source>
</evidence>
<dbReference type="Pfam" id="PF00034">
    <property type="entry name" value="Cytochrom_C"/>
    <property type="match status" value="1"/>
</dbReference>
<dbReference type="Gene3D" id="1.25.10.10">
    <property type="entry name" value="Leucine-rich Repeat Variant"/>
    <property type="match status" value="1"/>
</dbReference>
<dbReference type="PANTHER" id="PTHR33546:SF1">
    <property type="entry name" value="LARGE, MULTIFUNCTIONAL SECRETED PROTEIN"/>
    <property type="match status" value="1"/>
</dbReference>
<dbReference type="InterPro" id="IPR011042">
    <property type="entry name" value="6-blade_b-propeller_TolB-like"/>
</dbReference>
<sequence length="1023" mass="113529" precursor="true">MKYRCLVLIPALLLNVTFDISTLAAQTERDPKEAVTNLTVAPGLKATLFASEPSISSPSSMDVDSQGRVWICEIVNYRAKMRPIPTRKAGDRILVLEDTNKDGRADKTTVFYQGPELDGSQGICVLGNKVIVAAPPNVFLFTDDNNDGKADKKELLFKVTGGEHDHSAHAAIFGPDGKLYWNFGNSGKQVFDKNGKPILERNGKPVLDNGKPYWGGMVFRCNLDGSDFEVLGHNFRNNYEITVDSFGTLWQSDNDDDGNRGVRINYVMEYGNYGYLDQLTGARWKTPRTGMHEEIPLRHWHLRDPGVVPNLLQTGAGSPTGILVYEGSLLPEKYWGEVIHADAGPNVVRAYPVEKDGAGYQAEIANIITSEKDKWFRPSDVCIAPDGSLFVADWYDPGVGGHRIGDQKRGRIFRIAPPSANKYQFNKLDLSSVEGAIAGIKNPNLATRYLAWEKLHALQEQALPQLEELYQSDNQRFRARALWLLAGIKGKTEHYVSHALKDSNPDIRITGLRAARRYKLDVIPYVKQLVHDSSPQVRRECLIALHHNQSPQVAGLWVTLADQYDGKDRWYLEALGIGMDGQEQEFMSAWLKQAGDKWDTAVGRDLLWRSKIPLAVPYLVKIIENPKTKLDALPRYFRALDFIPGKEKNAAVAELALIKEPGDKKRETYIIAEAISRMPANVVMKDQKYQHALAQVIDSSRGTPEFTKLVEKFHASAYYPELIAIAGQSGKSQTAVDAIRAALSLKQKALIQKDLKKKGGSEKERHQKLDLIWALGTSGHKGANALLLNIIKDDQEPLVDRREAVRAIAKSRSGAHALLDLAEKANFHAQLKPTAAAAMSSTIMKDVKERAAKLFPAPPTKDNKPLPPINVLASMKGDILDGRVMFNTKGTCAKCHVINGMGKEVGPDLSEIGKKLSREALFESILYPSAGISHNYESYTIILASGNVVNGLMVNKTDDAITLKDAEAITRTFKMDDIEEIIPQKISLMPADLQKVLTQEELVNIVEYMTTLKKAKKVEKASR</sequence>
<dbReference type="SUPFAM" id="SSF50952">
    <property type="entry name" value="Soluble quinoprotein glucose dehydrogenase"/>
    <property type="match status" value="1"/>
</dbReference>
<dbReference type="Gene3D" id="2.120.10.30">
    <property type="entry name" value="TolB, C-terminal domain"/>
    <property type="match status" value="1"/>
</dbReference>
<dbReference type="GO" id="GO:0046872">
    <property type="term" value="F:metal ion binding"/>
    <property type="evidence" value="ECO:0007669"/>
    <property type="project" value="UniProtKB-KW"/>
</dbReference>
<evidence type="ECO:0000256" key="5">
    <source>
        <dbReference type="SAM" id="SignalP"/>
    </source>
</evidence>
<dbReference type="PANTHER" id="PTHR33546">
    <property type="entry name" value="LARGE, MULTIFUNCTIONAL SECRETED PROTEIN-RELATED"/>
    <property type="match status" value="1"/>
</dbReference>
<dbReference type="InterPro" id="IPR009056">
    <property type="entry name" value="Cyt_c-like_dom"/>
</dbReference>
<dbReference type="GO" id="GO:0020037">
    <property type="term" value="F:heme binding"/>
    <property type="evidence" value="ECO:0007669"/>
    <property type="project" value="InterPro"/>
</dbReference>
<evidence type="ECO:0000256" key="4">
    <source>
        <dbReference type="PROSITE-ProRule" id="PRU00433"/>
    </source>
</evidence>
<dbReference type="InterPro" id="IPR013427">
    <property type="entry name" value="Haem-bd_dom_put"/>
</dbReference>
<evidence type="ECO:0000256" key="3">
    <source>
        <dbReference type="ARBA" id="ARBA00023004"/>
    </source>
</evidence>
<protein>
    <recommendedName>
        <fullName evidence="6">Cytochrome c domain-containing protein</fullName>
    </recommendedName>
</protein>
<evidence type="ECO:0000313" key="8">
    <source>
        <dbReference type="Proteomes" id="UP000318704"/>
    </source>
</evidence>
<keyword evidence="3 4" id="KW-0408">Iron</keyword>
<dbReference type="SUPFAM" id="SSF46626">
    <property type="entry name" value="Cytochrome c"/>
    <property type="match status" value="1"/>
</dbReference>
<keyword evidence="1 4" id="KW-0349">Heme</keyword>
<dbReference type="Gene3D" id="1.10.760.10">
    <property type="entry name" value="Cytochrome c-like domain"/>
    <property type="match status" value="1"/>
</dbReference>
<feature type="signal peptide" evidence="5">
    <location>
        <begin position="1"/>
        <end position="24"/>
    </location>
</feature>
<dbReference type="NCBIfam" id="TIGR02603">
    <property type="entry name" value="CxxCH_TIGR02603"/>
    <property type="match status" value="1"/>
</dbReference>
<keyword evidence="2 4" id="KW-0479">Metal-binding</keyword>
<evidence type="ECO:0000313" key="7">
    <source>
        <dbReference type="EMBL" id="QDT99947.1"/>
    </source>
</evidence>
<gene>
    <name evidence="7" type="ORF">V144x_54610</name>
</gene>
<dbReference type="InterPro" id="IPR016024">
    <property type="entry name" value="ARM-type_fold"/>
</dbReference>
<evidence type="ECO:0000256" key="1">
    <source>
        <dbReference type="ARBA" id="ARBA00022617"/>
    </source>
</evidence>
<dbReference type="SUPFAM" id="SSF48371">
    <property type="entry name" value="ARM repeat"/>
    <property type="match status" value="1"/>
</dbReference>
<dbReference type="RefSeq" id="WP_144989889.1">
    <property type="nucleotide sequence ID" value="NZ_CP037920.1"/>
</dbReference>
<dbReference type="NCBIfam" id="TIGR02604">
    <property type="entry name" value="Piru_Ver_Nterm"/>
    <property type="match status" value="1"/>
</dbReference>
<name>A0A517W3W0_9PLAN</name>
<dbReference type="GO" id="GO:0009055">
    <property type="term" value="F:electron transfer activity"/>
    <property type="evidence" value="ECO:0007669"/>
    <property type="project" value="InterPro"/>
</dbReference>
<feature type="chain" id="PRO_5022097549" description="Cytochrome c domain-containing protein" evidence="5">
    <location>
        <begin position="25"/>
        <end position="1023"/>
    </location>
</feature>
<dbReference type="InterPro" id="IPR036909">
    <property type="entry name" value="Cyt_c-like_dom_sf"/>
</dbReference>
<dbReference type="AlphaFoldDB" id="A0A517W3W0"/>
<dbReference type="InterPro" id="IPR013428">
    <property type="entry name" value="Membrane-bound_put_N"/>
</dbReference>
<keyword evidence="5" id="KW-0732">Signal</keyword>
<feature type="domain" description="Cytochrome c" evidence="6">
    <location>
        <begin position="877"/>
        <end position="1013"/>
    </location>
</feature>
<proteinExistence type="predicted"/>
<dbReference type="InterPro" id="IPR011041">
    <property type="entry name" value="Quinoprot_gluc/sorb_DH_b-prop"/>
</dbReference>
<dbReference type="Pfam" id="PF23500">
    <property type="entry name" value="DUF7133"/>
    <property type="match status" value="1"/>
</dbReference>
<reference evidence="7 8" key="1">
    <citation type="submission" date="2019-03" db="EMBL/GenBank/DDBJ databases">
        <title>Deep-cultivation of Planctomycetes and their phenomic and genomic characterization uncovers novel biology.</title>
        <authorList>
            <person name="Wiegand S."/>
            <person name="Jogler M."/>
            <person name="Boedeker C."/>
            <person name="Pinto D."/>
            <person name="Vollmers J."/>
            <person name="Rivas-Marin E."/>
            <person name="Kohn T."/>
            <person name="Peeters S.H."/>
            <person name="Heuer A."/>
            <person name="Rast P."/>
            <person name="Oberbeckmann S."/>
            <person name="Bunk B."/>
            <person name="Jeske O."/>
            <person name="Meyerdierks A."/>
            <person name="Storesund J.E."/>
            <person name="Kallscheuer N."/>
            <person name="Luecker S."/>
            <person name="Lage O.M."/>
            <person name="Pohl T."/>
            <person name="Merkel B.J."/>
            <person name="Hornburger P."/>
            <person name="Mueller R.-W."/>
            <person name="Bruemmer F."/>
            <person name="Labrenz M."/>
            <person name="Spormann A.M."/>
            <person name="Op den Camp H."/>
            <person name="Overmann J."/>
            <person name="Amann R."/>
            <person name="Jetten M.S.M."/>
            <person name="Mascher T."/>
            <person name="Medema M.H."/>
            <person name="Devos D.P."/>
            <person name="Kaster A.-K."/>
            <person name="Ovreas L."/>
            <person name="Rohde M."/>
            <person name="Galperin M.Y."/>
            <person name="Jogler C."/>
        </authorList>
    </citation>
    <scope>NUCLEOTIDE SEQUENCE [LARGE SCALE GENOMIC DNA]</scope>
    <source>
        <strain evidence="7 8">V144</strain>
    </source>
</reference>
<dbReference type="InterPro" id="IPR011989">
    <property type="entry name" value="ARM-like"/>
</dbReference>
<organism evidence="7 8">
    <name type="scientific">Gimesia aquarii</name>
    <dbReference type="NCBI Taxonomy" id="2527964"/>
    <lineage>
        <taxon>Bacteria</taxon>
        <taxon>Pseudomonadati</taxon>
        <taxon>Planctomycetota</taxon>
        <taxon>Planctomycetia</taxon>
        <taxon>Planctomycetales</taxon>
        <taxon>Planctomycetaceae</taxon>
        <taxon>Gimesia</taxon>
    </lineage>
</organism>
<dbReference type="KEGG" id="gaw:V144x_54610"/>
<accession>A0A517W3W0</accession>
<dbReference type="InterPro" id="IPR055557">
    <property type="entry name" value="DUF7133"/>
</dbReference>
<dbReference type="Proteomes" id="UP000318704">
    <property type="component" value="Chromosome"/>
</dbReference>